<dbReference type="PROSITE" id="PS51318">
    <property type="entry name" value="TAT"/>
    <property type="match status" value="1"/>
</dbReference>
<name>A0A840P5W5_9ACTN</name>
<proteinExistence type="predicted"/>
<dbReference type="SUPFAM" id="SSF51445">
    <property type="entry name" value="(Trans)glycosidases"/>
    <property type="match status" value="1"/>
</dbReference>
<sequence>MTDNALHRTPISRRRMMAAGFFGVLGSQLVLVPGTAPRAEAADALTLPGEGYTISATGAAVTLLDAAGVSRLVLRGYRIAGLVTNAGTSAPGTAPDGTPAIVVTYDTGSPQTTIKGTFTPRGRRLEVVFDITSTTIASGSGGMIRRQVVPASVVETYTGIASWLRDPRGGVPYQSLGTAVYEEAFPGLSVYITGRGSNASWRDSGALHLPATQTQAGVFQATANIVVTEPLRPQIVGAIAEDTPLAVDVWTDRPFNIWTGADRPLSVRGVAYNKGPERRLTLKWKVRDFDGRVLERKVTRPLAGAGALAEDSLSFTAPGRGVYFVEFEARAGDEKVFARTNVAVLPPHDFSGAETATTIGIAADYLFATKEERELLHRLGVRWSRHPHFTAAELAQYGLHQNRLRTPESPEAFDGDPAGLRAYIDAEITTAEEAQAVYYELANEWNMRGGILKGAGGAEYVTKWAASFAQRIAERGSPLKLMSVALAGMDYVYAERMFAAGLTRHVRAFALHPGRGNFTPDYAPDPSEWTQGSNGSYWNFLGSVRKAKEMIAAQPGEPLELWLTEAYACTKPNSWWHDTYRHAAENVLLTQALAVAEGVRASLWYQFYDSVKANPQGANETNPEYHFGLVMRDKSPKPSLLAFAAAAEALDGATFVRWVRFPDENLRGLLFDTPRGPMSILWSRADGYILNAGHEPDETFYPAPEPWVDPWPTKTTVRLPATGQAVRQIDCIGREKSIPVSGGGTVRVTLDGAPRVYYGLDLSGFGSAE</sequence>
<dbReference type="AlphaFoldDB" id="A0A840P5W5"/>
<reference evidence="1 2" key="1">
    <citation type="submission" date="2020-08" db="EMBL/GenBank/DDBJ databases">
        <title>Genomic Encyclopedia of Type Strains, Phase IV (KMG-IV): sequencing the most valuable type-strain genomes for metagenomic binning, comparative biology and taxonomic classification.</title>
        <authorList>
            <person name="Goeker M."/>
        </authorList>
    </citation>
    <scope>NUCLEOTIDE SEQUENCE [LARGE SCALE GENOMIC DNA]</scope>
    <source>
        <strain evidence="1 2">DSM 45615</strain>
    </source>
</reference>
<dbReference type="Gene3D" id="3.20.20.80">
    <property type="entry name" value="Glycosidases"/>
    <property type="match status" value="1"/>
</dbReference>
<organism evidence="1 2">
    <name type="scientific">Thermocatellispora tengchongensis</name>
    <dbReference type="NCBI Taxonomy" id="1073253"/>
    <lineage>
        <taxon>Bacteria</taxon>
        <taxon>Bacillati</taxon>
        <taxon>Actinomycetota</taxon>
        <taxon>Actinomycetes</taxon>
        <taxon>Streptosporangiales</taxon>
        <taxon>Streptosporangiaceae</taxon>
        <taxon>Thermocatellispora</taxon>
    </lineage>
</organism>
<evidence type="ECO:0000313" key="2">
    <source>
        <dbReference type="Proteomes" id="UP000578449"/>
    </source>
</evidence>
<dbReference type="InterPro" id="IPR006311">
    <property type="entry name" value="TAT_signal"/>
</dbReference>
<dbReference type="InterPro" id="IPR017853">
    <property type="entry name" value="GH"/>
</dbReference>
<gene>
    <name evidence="1" type="ORF">HNP84_002972</name>
</gene>
<dbReference type="EMBL" id="JACHGN010000005">
    <property type="protein sequence ID" value="MBB5133251.1"/>
    <property type="molecule type" value="Genomic_DNA"/>
</dbReference>
<protein>
    <submittedName>
        <fullName evidence="1">Uncharacterized protein</fullName>
    </submittedName>
</protein>
<dbReference type="RefSeq" id="WP_185050187.1">
    <property type="nucleotide sequence ID" value="NZ_BAABIX010000010.1"/>
</dbReference>
<evidence type="ECO:0000313" key="1">
    <source>
        <dbReference type="EMBL" id="MBB5133251.1"/>
    </source>
</evidence>
<dbReference type="Proteomes" id="UP000578449">
    <property type="component" value="Unassembled WGS sequence"/>
</dbReference>
<keyword evidence="2" id="KW-1185">Reference proteome</keyword>
<accession>A0A840P5W5</accession>
<comment type="caution">
    <text evidence="1">The sequence shown here is derived from an EMBL/GenBank/DDBJ whole genome shotgun (WGS) entry which is preliminary data.</text>
</comment>